<proteinExistence type="predicted"/>
<organism evidence="1 2">
    <name type="scientific">Desulfosarcina widdelii</name>
    <dbReference type="NCBI Taxonomy" id="947919"/>
    <lineage>
        <taxon>Bacteria</taxon>
        <taxon>Pseudomonadati</taxon>
        <taxon>Thermodesulfobacteriota</taxon>
        <taxon>Desulfobacteria</taxon>
        <taxon>Desulfobacterales</taxon>
        <taxon>Desulfosarcinaceae</taxon>
        <taxon>Desulfosarcina</taxon>
    </lineage>
</organism>
<sequence length="123" mass="14180">MTETKKGDNGAPARGRDFFIEMAKHPRSRVIMANTSDTYMMADITRQGDIIISRLRDELMRSINIEDFTGYMDEYYKIIFSLEDHLKFIGSKVGIDYRQSRTYKSIKKNQNQASLDSPPQTAS</sequence>
<dbReference type="EMBL" id="AP021875">
    <property type="protein sequence ID" value="BBO77493.1"/>
    <property type="molecule type" value="Genomic_DNA"/>
</dbReference>
<keyword evidence="2" id="KW-1185">Reference proteome</keyword>
<dbReference type="Proteomes" id="UP000427769">
    <property type="component" value="Chromosome"/>
</dbReference>
<dbReference type="RefSeq" id="WP_155306226.1">
    <property type="nucleotide sequence ID" value="NZ_AP021875.1"/>
</dbReference>
<reference evidence="1 2" key="1">
    <citation type="submission" date="2019-11" db="EMBL/GenBank/DDBJ databases">
        <title>Comparative genomics of hydrocarbon-degrading Desulfosarcina strains.</title>
        <authorList>
            <person name="Watanabe M."/>
            <person name="Kojima H."/>
            <person name="Fukui M."/>
        </authorList>
    </citation>
    <scope>NUCLEOTIDE SEQUENCE [LARGE SCALE GENOMIC DNA]</scope>
    <source>
        <strain evidence="1 2">PP31</strain>
    </source>
</reference>
<dbReference type="OrthoDB" id="5421053at2"/>
<evidence type="ECO:0000313" key="1">
    <source>
        <dbReference type="EMBL" id="BBO77493.1"/>
    </source>
</evidence>
<evidence type="ECO:0000313" key="2">
    <source>
        <dbReference type="Proteomes" id="UP000427769"/>
    </source>
</evidence>
<dbReference type="KEGG" id="dwd:DSCW_49100"/>
<dbReference type="AlphaFoldDB" id="A0A5K7ZCN6"/>
<gene>
    <name evidence="1" type="ORF">DSCW_49100</name>
</gene>
<name>A0A5K7ZCN6_9BACT</name>
<protein>
    <submittedName>
        <fullName evidence="1">Uncharacterized protein</fullName>
    </submittedName>
</protein>
<accession>A0A5K7ZCN6</accession>